<proteinExistence type="predicted"/>
<evidence type="ECO:0000256" key="1">
    <source>
        <dbReference type="SAM" id="MobiDB-lite"/>
    </source>
</evidence>
<dbReference type="AlphaFoldDB" id="A0A392QJ66"/>
<reference evidence="2 3" key="1">
    <citation type="journal article" date="2018" name="Front. Plant Sci.">
        <title>Red Clover (Trifolium pratense) and Zigzag Clover (T. medium) - A Picture of Genomic Similarities and Differences.</title>
        <authorList>
            <person name="Dluhosova J."/>
            <person name="Istvanek J."/>
            <person name="Nedelnik J."/>
            <person name="Repkova J."/>
        </authorList>
    </citation>
    <scope>NUCLEOTIDE SEQUENCE [LARGE SCALE GENOMIC DNA]</scope>
    <source>
        <strain evidence="3">cv. 10/8</strain>
        <tissue evidence="2">Leaf</tissue>
    </source>
</reference>
<feature type="region of interest" description="Disordered" evidence="1">
    <location>
        <begin position="1"/>
        <end position="27"/>
    </location>
</feature>
<protein>
    <submittedName>
        <fullName evidence="2">Uncharacterized protein</fullName>
    </submittedName>
</protein>
<dbReference type="Proteomes" id="UP000265520">
    <property type="component" value="Unassembled WGS sequence"/>
</dbReference>
<gene>
    <name evidence="2" type="ORF">A2U01_0045604</name>
</gene>
<evidence type="ECO:0000313" key="3">
    <source>
        <dbReference type="Proteomes" id="UP000265520"/>
    </source>
</evidence>
<evidence type="ECO:0000313" key="2">
    <source>
        <dbReference type="EMBL" id="MCI24421.1"/>
    </source>
</evidence>
<keyword evidence="3" id="KW-1185">Reference proteome</keyword>
<dbReference type="EMBL" id="LXQA010141369">
    <property type="protein sequence ID" value="MCI24421.1"/>
    <property type="molecule type" value="Genomic_DNA"/>
</dbReference>
<sequence>MSQLTVATTAVARGGSQEGGVTPNPTT</sequence>
<accession>A0A392QJ66</accession>
<comment type="caution">
    <text evidence="2">The sequence shown here is derived from an EMBL/GenBank/DDBJ whole genome shotgun (WGS) entry which is preliminary data.</text>
</comment>
<name>A0A392QJ66_9FABA</name>
<organism evidence="2 3">
    <name type="scientific">Trifolium medium</name>
    <dbReference type="NCBI Taxonomy" id="97028"/>
    <lineage>
        <taxon>Eukaryota</taxon>
        <taxon>Viridiplantae</taxon>
        <taxon>Streptophyta</taxon>
        <taxon>Embryophyta</taxon>
        <taxon>Tracheophyta</taxon>
        <taxon>Spermatophyta</taxon>
        <taxon>Magnoliopsida</taxon>
        <taxon>eudicotyledons</taxon>
        <taxon>Gunneridae</taxon>
        <taxon>Pentapetalae</taxon>
        <taxon>rosids</taxon>
        <taxon>fabids</taxon>
        <taxon>Fabales</taxon>
        <taxon>Fabaceae</taxon>
        <taxon>Papilionoideae</taxon>
        <taxon>50 kb inversion clade</taxon>
        <taxon>NPAAA clade</taxon>
        <taxon>Hologalegina</taxon>
        <taxon>IRL clade</taxon>
        <taxon>Trifolieae</taxon>
        <taxon>Trifolium</taxon>
    </lineage>
</organism>
<feature type="non-terminal residue" evidence="2">
    <location>
        <position position="27"/>
    </location>
</feature>